<comment type="caution">
    <text evidence="2">The sequence shown here is derived from an EMBL/GenBank/DDBJ whole genome shotgun (WGS) entry which is preliminary data.</text>
</comment>
<evidence type="ECO:0000313" key="3">
    <source>
        <dbReference type="Proteomes" id="UP000193920"/>
    </source>
</evidence>
<keyword evidence="1" id="KW-0472">Membrane</keyword>
<proteinExistence type="predicted"/>
<gene>
    <name evidence="2" type="ORF">LY90DRAFT_516165</name>
</gene>
<feature type="transmembrane region" description="Helical" evidence="1">
    <location>
        <begin position="83"/>
        <end position="102"/>
    </location>
</feature>
<accession>A0A1Y2AGE1</accession>
<feature type="transmembrane region" description="Helical" evidence="1">
    <location>
        <begin position="122"/>
        <end position="143"/>
    </location>
</feature>
<organism evidence="2 3">
    <name type="scientific">Neocallimastix californiae</name>
    <dbReference type="NCBI Taxonomy" id="1754190"/>
    <lineage>
        <taxon>Eukaryota</taxon>
        <taxon>Fungi</taxon>
        <taxon>Fungi incertae sedis</taxon>
        <taxon>Chytridiomycota</taxon>
        <taxon>Chytridiomycota incertae sedis</taxon>
        <taxon>Neocallimastigomycetes</taxon>
        <taxon>Neocallimastigales</taxon>
        <taxon>Neocallimastigaceae</taxon>
        <taxon>Neocallimastix</taxon>
    </lineage>
</organism>
<protein>
    <submittedName>
        <fullName evidence="2">Uncharacterized protein</fullName>
    </submittedName>
</protein>
<dbReference type="EMBL" id="MCOG01000267">
    <property type="protein sequence ID" value="ORY21360.1"/>
    <property type="molecule type" value="Genomic_DNA"/>
</dbReference>
<keyword evidence="1" id="KW-1133">Transmembrane helix</keyword>
<feature type="transmembrane region" description="Helical" evidence="1">
    <location>
        <begin position="13"/>
        <end position="33"/>
    </location>
</feature>
<keyword evidence="3" id="KW-1185">Reference proteome</keyword>
<sequence>MHLNVGSGKYWKILFYVSICGIVGNIVECIGVINTCLKGKENETGIVIPFILEEFTCFFKEYSVPVLNLVKMKAYSKGKLSNIVKYVIIFLAIPFAYCRFTIGYERMTNGVLKTRKTEEFHGYAFAVMGFADFICTVSIFYFVRKFNKEVLVNNDINHYIKHSSYVTLIFIDIDSMILSILQILNGKIENFPSCILNPFRDVKTGFLLILAVDAFVFKYNVHTNTILNQSNDTYIYGKDSTDNASANFRQIFASNLNGTTKNTDSTNGIMNGITNNIICTNTIMNGMTNNNTGSMNGIGGMNGISGMNGTGSMNGISSMNGSIKINNKMTTTSLKNKLPWINISTHDFSSLNNINETDNIQSTKVILKGFDSRNRQHSTSSINI</sequence>
<keyword evidence="1" id="KW-0812">Transmembrane</keyword>
<evidence type="ECO:0000256" key="1">
    <source>
        <dbReference type="SAM" id="Phobius"/>
    </source>
</evidence>
<name>A0A1Y2AGE1_9FUNG</name>
<feature type="transmembrane region" description="Helical" evidence="1">
    <location>
        <begin position="164"/>
        <end position="184"/>
    </location>
</feature>
<dbReference type="AlphaFoldDB" id="A0A1Y2AGE1"/>
<reference evidence="2 3" key="1">
    <citation type="submission" date="2016-08" db="EMBL/GenBank/DDBJ databases">
        <title>A Parts List for Fungal Cellulosomes Revealed by Comparative Genomics.</title>
        <authorList>
            <consortium name="DOE Joint Genome Institute"/>
            <person name="Haitjema C.H."/>
            <person name="Gilmore S.P."/>
            <person name="Henske J.K."/>
            <person name="Solomon K.V."/>
            <person name="De Groot R."/>
            <person name="Kuo A."/>
            <person name="Mondo S.J."/>
            <person name="Salamov A.A."/>
            <person name="Labutti K."/>
            <person name="Zhao Z."/>
            <person name="Chiniquy J."/>
            <person name="Barry K."/>
            <person name="Brewer H.M."/>
            <person name="Purvine S.O."/>
            <person name="Wright A.T."/>
            <person name="Boxma B."/>
            <person name="Van Alen T."/>
            <person name="Hackstein J.H."/>
            <person name="Baker S.E."/>
            <person name="Grigoriev I.V."/>
            <person name="O'Malley M.A."/>
        </authorList>
    </citation>
    <scope>NUCLEOTIDE SEQUENCE [LARGE SCALE GENOMIC DNA]</scope>
    <source>
        <strain evidence="2 3">G1</strain>
    </source>
</reference>
<evidence type="ECO:0000313" key="2">
    <source>
        <dbReference type="EMBL" id="ORY21360.1"/>
    </source>
</evidence>
<dbReference type="Proteomes" id="UP000193920">
    <property type="component" value="Unassembled WGS sequence"/>
</dbReference>